<feature type="region of interest" description="Disordered" evidence="1">
    <location>
        <begin position="1"/>
        <end position="24"/>
    </location>
</feature>
<name>A0A699XRH3_TANCI</name>
<dbReference type="AlphaFoldDB" id="A0A699XRH3"/>
<organism evidence="2">
    <name type="scientific">Tanacetum cinerariifolium</name>
    <name type="common">Dalmatian daisy</name>
    <name type="synonym">Chrysanthemum cinerariifolium</name>
    <dbReference type="NCBI Taxonomy" id="118510"/>
    <lineage>
        <taxon>Eukaryota</taxon>
        <taxon>Viridiplantae</taxon>
        <taxon>Streptophyta</taxon>
        <taxon>Embryophyta</taxon>
        <taxon>Tracheophyta</taxon>
        <taxon>Spermatophyta</taxon>
        <taxon>Magnoliopsida</taxon>
        <taxon>eudicotyledons</taxon>
        <taxon>Gunneridae</taxon>
        <taxon>Pentapetalae</taxon>
        <taxon>asterids</taxon>
        <taxon>campanulids</taxon>
        <taxon>Asterales</taxon>
        <taxon>Asteraceae</taxon>
        <taxon>Asteroideae</taxon>
        <taxon>Anthemideae</taxon>
        <taxon>Anthemidinae</taxon>
        <taxon>Tanacetum</taxon>
    </lineage>
</organism>
<gene>
    <name evidence="2" type="ORF">Tci_931490</name>
</gene>
<feature type="non-terminal residue" evidence="2">
    <location>
        <position position="1"/>
    </location>
</feature>
<sequence length="82" mass="9003">GAIRHGLRHRRHHRADDRRPVRRLADLAPGPEALPVADGVRGALAGPGVRLPVLGAAAGLRRDLRLPGDRAVRLRLRLHRDD</sequence>
<evidence type="ECO:0000313" key="2">
    <source>
        <dbReference type="EMBL" id="GFD59521.1"/>
    </source>
</evidence>
<accession>A0A699XRH3</accession>
<feature type="non-terminal residue" evidence="2">
    <location>
        <position position="82"/>
    </location>
</feature>
<comment type="caution">
    <text evidence="2">The sequence shown here is derived from an EMBL/GenBank/DDBJ whole genome shotgun (WGS) entry which is preliminary data.</text>
</comment>
<dbReference type="EMBL" id="BKCJ011866022">
    <property type="protein sequence ID" value="GFD59521.1"/>
    <property type="molecule type" value="Genomic_DNA"/>
</dbReference>
<protein>
    <submittedName>
        <fullName evidence="2">Uncharacterized protein</fullName>
    </submittedName>
</protein>
<evidence type="ECO:0000256" key="1">
    <source>
        <dbReference type="SAM" id="MobiDB-lite"/>
    </source>
</evidence>
<feature type="compositionally biased region" description="Basic residues" evidence="1">
    <location>
        <begin position="1"/>
        <end position="13"/>
    </location>
</feature>
<feature type="compositionally biased region" description="Basic and acidic residues" evidence="1">
    <location>
        <begin position="14"/>
        <end position="24"/>
    </location>
</feature>
<reference evidence="2" key="1">
    <citation type="journal article" date="2019" name="Sci. Rep.">
        <title>Draft genome of Tanacetum cinerariifolium, the natural source of mosquito coil.</title>
        <authorList>
            <person name="Yamashiro T."/>
            <person name="Shiraishi A."/>
            <person name="Satake H."/>
            <person name="Nakayama K."/>
        </authorList>
    </citation>
    <scope>NUCLEOTIDE SEQUENCE</scope>
</reference>
<proteinExistence type="predicted"/>